<dbReference type="PANTHER" id="PTHR46503">
    <property type="entry name" value="INTER-ALPHA-TRYPSIN INHIBITOR HEAVY CHAIN-LIKE PROTEIN"/>
    <property type="match status" value="1"/>
</dbReference>
<dbReference type="SMART" id="SM00327">
    <property type="entry name" value="VWA"/>
    <property type="match status" value="1"/>
</dbReference>
<dbReference type="Gene3D" id="3.40.50.410">
    <property type="entry name" value="von Willebrand factor, type A domain"/>
    <property type="match status" value="1"/>
</dbReference>
<name>A0ABC8UFR7_9AQUA</name>
<keyword evidence="3" id="KW-1185">Reference proteome</keyword>
<dbReference type="AlphaFoldDB" id="A0ABC8UFR7"/>
<gene>
    <name evidence="2" type="ORF">ILEXP_LOCUS49810</name>
</gene>
<dbReference type="SUPFAM" id="SSF53300">
    <property type="entry name" value="vWA-like"/>
    <property type="match status" value="1"/>
</dbReference>
<accession>A0ABC8UFR7</accession>
<sequence length="744" mass="81675">MADKFSQSVEFGLKLSKRISYGKEGSLSAPKLAVMEKKLSSLETYIPTAPMVYAVISDPSIVDNPDIPSYQPYVHGRCDPPAFIPLHMHGIAMEVDCYLDTAFVTVTGTWRLHCVMAGKSCDCRIAIPMGEQGSVLGVEVSSRRSYYTQLITMADAEDIDGPKDGFLLKGKIYTLKIPQVDGGTSLSIKISWSQKLSYQDGQFCLCVPFSFPAHVIPVGKKMFRKEKILLNVNSGSGTEVLCKTTSHPLKELRRQAGKLGFLYEAEVQTWSTDDFSFLYTVSSSDIFGGLLLQSPSLDDFDQREMFCLYLFPGINHGRKVFRKEVVFVVDISGSMRDGPLENTKDAVLAAIYNLNPEDSFNIIAFNGTTSLFSPSMHLATKEAIENAAQWISVNFIAEGSTNILLPLKLAIEMLAKVGDSVPLIFLVTDGAVEDERQICALMKGHLMSSGLNCPRICTFGIGSYCNHYFLQMLAQVGRGYYDAAFDVDSINTRMQRLLNSASSIILASITIDALEHLDSLELYPVHIPDLLSGSPLIMSGRYHGNIPDSVKASGTLADLSNFVIDVKVQKAKDISIDRVFARRQIDILTAHAWLSDSKQLKDKVAKMSMRTGVPSEYTHIILVQTNQSSNSVVTVENIAHLDGKKFIALQSSGIGFGNLLATAENLPPGSKVPKLDESTGLIMKTASNCCGTLLDFCCCMCFIQFCSRLNDRCAVTFTQLCGALGCFELINCCFELCVSCDQFC</sequence>
<dbReference type="EMBL" id="CAUOFW020007613">
    <property type="protein sequence ID" value="CAK9179858.1"/>
    <property type="molecule type" value="Genomic_DNA"/>
</dbReference>
<organism evidence="2 3">
    <name type="scientific">Ilex paraguariensis</name>
    <name type="common">yerba mate</name>
    <dbReference type="NCBI Taxonomy" id="185542"/>
    <lineage>
        <taxon>Eukaryota</taxon>
        <taxon>Viridiplantae</taxon>
        <taxon>Streptophyta</taxon>
        <taxon>Embryophyta</taxon>
        <taxon>Tracheophyta</taxon>
        <taxon>Spermatophyta</taxon>
        <taxon>Magnoliopsida</taxon>
        <taxon>eudicotyledons</taxon>
        <taxon>Gunneridae</taxon>
        <taxon>Pentapetalae</taxon>
        <taxon>asterids</taxon>
        <taxon>campanulids</taxon>
        <taxon>Aquifoliales</taxon>
        <taxon>Aquifoliaceae</taxon>
        <taxon>Ilex</taxon>
    </lineage>
</organism>
<dbReference type="Proteomes" id="UP001642360">
    <property type="component" value="Unassembled WGS sequence"/>
</dbReference>
<proteinExistence type="predicted"/>
<evidence type="ECO:0000259" key="1">
    <source>
        <dbReference type="PROSITE" id="PS50234"/>
    </source>
</evidence>
<dbReference type="CDD" id="cd01461">
    <property type="entry name" value="vWA_interalpha_trypsin_inhibitor"/>
    <property type="match status" value="1"/>
</dbReference>
<dbReference type="PROSITE" id="PS50234">
    <property type="entry name" value="VWFA"/>
    <property type="match status" value="1"/>
</dbReference>
<dbReference type="PANTHER" id="PTHR46503:SF9">
    <property type="entry name" value="INTER ALPHA-TRYPSIN INHIBITOR, HEAVY CHAIN-LIKE PROTEIN"/>
    <property type="match status" value="1"/>
</dbReference>
<dbReference type="Pfam" id="PF13768">
    <property type="entry name" value="VWA_3"/>
    <property type="match status" value="1"/>
</dbReference>
<evidence type="ECO:0000313" key="3">
    <source>
        <dbReference type="Proteomes" id="UP001642360"/>
    </source>
</evidence>
<dbReference type="InterPro" id="IPR036465">
    <property type="entry name" value="vWFA_dom_sf"/>
</dbReference>
<feature type="domain" description="VWFA" evidence="1">
    <location>
        <begin position="324"/>
        <end position="501"/>
    </location>
</feature>
<reference evidence="2 3" key="1">
    <citation type="submission" date="2024-02" db="EMBL/GenBank/DDBJ databases">
        <authorList>
            <person name="Vignale AGUSTIN F."/>
            <person name="Sosa J E."/>
            <person name="Modenutti C."/>
        </authorList>
    </citation>
    <scope>NUCLEOTIDE SEQUENCE [LARGE SCALE GENOMIC DNA]</scope>
</reference>
<protein>
    <recommendedName>
        <fullName evidence="1">VWFA domain-containing protein</fullName>
    </recommendedName>
</protein>
<comment type="caution">
    <text evidence="2">The sequence shown here is derived from an EMBL/GenBank/DDBJ whole genome shotgun (WGS) entry which is preliminary data.</text>
</comment>
<evidence type="ECO:0000313" key="2">
    <source>
        <dbReference type="EMBL" id="CAK9179858.1"/>
    </source>
</evidence>
<dbReference type="InterPro" id="IPR002035">
    <property type="entry name" value="VWF_A"/>
</dbReference>